<evidence type="ECO:0000256" key="1">
    <source>
        <dbReference type="SAM" id="MobiDB-lite"/>
    </source>
</evidence>
<feature type="region of interest" description="Disordered" evidence="1">
    <location>
        <begin position="328"/>
        <end position="358"/>
    </location>
</feature>
<sequence length="358" mass="41076">MSRPLQLPHPKTTRHLYRHLLRESSYLPPIARSFIDGRITSRFRSHACDDLATIGPRIRNAHHGLRYLRAANAGDMDRMRRVLFWTFGRLGRRRRQLLDDLIRLEHPNPPPNDRKADFLDTWDVNKVTAFVRSQAGASIANPARTPLTANQVDIESSLPTQTVWGRPLAGPLRRTKLRKAWRLVIDKVLPPLPWTEWTLLRDLANGTAPRKLWAVPKRRPVCRALADDELPAWNWQAYATQPVAAVDMQANRRNKLLSGIVDEHSPVDPPAIDCHRFTPRFWRRMYHSIYQMSAKMEPRHEGEGDGWNITWGAQPFEAPPAPAATLDFFKGARPDGTLLTNPAKPAREKEEKKKKELT</sequence>
<comment type="caution">
    <text evidence="3">The sequence shown here is derived from an EMBL/GenBank/DDBJ whole genome shotgun (WGS) entry which is preliminary data.</text>
</comment>
<keyword evidence="4" id="KW-1185">Reference proteome</keyword>
<dbReference type="AlphaFoldDB" id="A0AAE0IDT4"/>
<dbReference type="EMBL" id="JAUEPO010000004">
    <property type="protein sequence ID" value="KAK3323108.1"/>
    <property type="molecule type" value="Genomic_DNA"/>
</dbReference>
<accession>A0AAE0IDT4</accession>
<evidence type="ECO:0000313" key="4">
    <source>
        <dbReference type="Proteomes" id="UP001286456"/>
    </source>
</evidence>
<reference evidence="3" key="1">
    <citation type="journal article" date="2023" name="Mol. Phylogenet. Evol.">
        <title>Genome-scale phylogeny and comparative genomics of the fungal order Sordariales.</title>
        <authorList>
            <person name="Hensen N."/>
            <person name="Bonometti L."/>
            <person name="Westerberg I."/>
            <person name="Brannstrom I.O."/>
            <person name="Guillou S."/>
            <person name="Cros-Aarteil S."/>
            <person name="Calhoun S."/>
            <person name="Haridas S."/>
            <person name="Kuo A."/>
            <person name="Mondo S."/>
            <person name="Pangilinan J."/>
            <person name="Riley R."/>
            <person name="LaButti K."/>
            <person name="Andreopoulos B."/>
            <person name="Lipzen A."/>
            <person name="Chen C."/>
            <person name="Yan M."/>
            <person name="Daum C."/>
            <person name="Ng V."/>
            <person name="Clum A."/>
            <person name="Steindorff A."/>
            <person name="Ohm R.A."/>
            <person name="Martin F."/>
            <person name="Silar P."/>
            <person name="Natvig D.O."/>
            <person name="Lalanne C."/>
            <person name="Gautier V."/>
            <person name="Ament-Velasquez S.L."/>
            <person name="Kruys A."/>
            <person name="Hutchinson M.I."/>
            <person name="Powell A.J."/>
            <person name="Barry K."/>
            <person name="Miller A.N."/>
            <person name="Grigoriev I.V."/>
            <person name="Debuchy R."/>
            <person name="Gladieux P."/>
            <person name="Hiltunen Thoren M."/>
            <person name="Johannesson H."/>
        </authorList>
    </citation>
    <scope>NUCLEOTIDE SEQUENCE</scope>
    <source>
        <strain evidence="3">SMH4131-1</strain>
    </source>
</reference>
<organism evidence="3 4">
    <name type="scientific">Cercophora scortea</name>
    <dbReference type="NCBI Taxonomy" id="314031"/>
    <lineage>
        <taxon>Eukaryota</taxon>
        <taxon>Fungi</taxon>
        <taxon>Dikarya</taxon>
        <taxon>Ascomycota</taxon>
        <taxon>Pezizomycotina</taxon>
        <taxon>Sordariomycetes</taxon>
        <taxon>Sordariomycetidae</taxon>
        <taxon>Sordariales</taxon>
        <taxon>Lasiosphaeriaceae</taxon>
        <taxon>Cercophora</taxon>
    </lineage>
</organism>
<proteinExistence type="predicted"/>
<dbReference type="CDD" id="cd20273">
    <property type="entry name" value="Complex1_LYR_unchar"/>
    <property type="match status" value="1"/>
</dbReference>
<evidence type="ECO:0000259" key="2">
    <source>
        <dbReference type="Pfam" id="PF20263"/>
    </source>
</evidence>
<evidence type="ECO:0000313" key="3">
    <source>
        <dbReference type="EMBL" id="KAK3323108.1"/>
    </source>
</evidence>
<feature type="domain" description="LYR motif-containing protein Cup1-like N-terminal" evidence="2">
    <location>
        <begin position="16"/>
        <end position="98"/>
    </location>
</feature>
<protein>
    <recommendedName>
        <fullName evidence="2">LYR motif-containing protein Cup1-like N-terminal domain-containing protein</fullName>
    </recommendedName>
</protein>
<dbReference type="Proteomes" id="UP001286456">
    <property type="component" value="Unassembled WGS sequence"/>
</dbReference>
<gene>
    <name evidence="3" type="ORF">B0T19DRAFT_442606</name>
</gene>
<feature type="compositionally biased region" description="Basic and acidic residues" evidence="1">
    <location>
        <begin position="345"/>
        <end position="358"/>
    </location>
</feature>
<name>A0AAE0IDT4_9PEZI</name>
<reference evidence="3" key="2">
    <citation type="submission" date="2023-06" db="EMBL/GenBank/DDBJ databases">
        <authorList>
            <consortium name="Lawrence Berkeley National Laboratory"/>
            <person name="Haridas S."/>
            <person name="Hensen N."/>
            <person name="Bonometti L."/>
            <person name="Westerberg I."/>
            <person name="Brannstrom I.O."/>
            <person name="Guillou S."/>
            <person name="Cros-Aarteil S."/>
            <person name="Calhoun S."/>
            <person name="Kuo A."/>
            <person name="Mondo S."/>
            <person name="Pangilinan J."/>
            <person name="Riley R."/>
            <person name="Labutti K."/>
            <person name="Andreopoulos B."/>
            <person name="Lipzen A."/>
            <person name="Chen C."/>
            <person name="Yanf M."/>
            <person name="Daum C."/>
            <person name="Ng V."/>
            <person name="Clum A."/>
            <person name="Steindorff A."/>
            <person name="Ohm R."/>
            <person name="Martin F."/>
            <person name="Silar P."/>
            <person name="Natvig D."/>
            <person name="Lalanne C."/>
            <person name="Gautier V."/>
            <person name="Ament-Velasquez S.L."/>
            <person name="Kruys A."/>
            <person name="Hutchinson M.I."/>
            <person name="Powell A.J."/>
            <person name="Barry K."/>
            <person name="Miller A.N."/>
            <person name="Grigoriev I.V."/>
            <person name="Debuchy R."/>
            <person name="Gladieux P."/>
            <person name="Thoren M.H."/>
            <person name="Johannesson H."/>
        </authorList>
    </citation>
    <scope>NUCLEOTIDE SEQUENCE</scope>
    <source>
        <strain evidence="3">SMH4131-1</strain>
    </source>
</reference>
<dbReference type="Pfam" id="PF20263">
    <property type="entry name" value="LYRM2-like"/>
    <property type="match status" value="1"/>
</dbReference>
<dbReference type="InterPro" id="IPR046896">
    <property type="entry name" value="Cup1-like_N"/>
</dbReference>